<dbReference type="InterPro" id="IPR011162">
    <property type="entry name" value="MHC_I/II-like_Ag-recog"/>
</dbReference>
<evidence type="ECO:0000256" key="1">
    <source>
        <dbReference type="ARBA" id="ARBA00023180"/>
    </source>
</evidence>
<keyword evidence="1" id="KW-0325">Glycoprotein</keyword>
<evidence type="ECO:0000259" key="4">
    <source>
        <dbReference type="SMART" id="SM00407"/>
    </source>
</evidence>
<feature type="domain" description="Immunoglobulin C1-set" evidence="4">
    <location>
        <begin position="176"/>
        <end position="246"/>
    </location>
</feature>
<dbReference type="Proteomes" id="UP000472260">
    <property type="component" value="Unassembled WGS sequence"/>
</dbReference>
<reference evidence="5" key="1">
    <citation type="submission" date="2025-08" db="UniProtKB">
        <authorList>
            <consortium name="Ensembl"/>
        </authorList>
    </citation>
    <scope>IDENTIFICATION</scope>
</reference>
<evidence type="ECO:0000256" key="3">
    <source>
        <dbReference type="SAM" id="SignalP"/>
    </source>
</evidence>
<keyword evidence="6" id="KW-1185">Reference proteome</keyword>
<keyword evidence="3" id="KW-0732">Signal</keyword>
<dbReference type="SUPFAM" id="SSF48726">
    <property type="entry name" value="Immunoglobulin"/>
    <property type="match status" value="1"/>
</dbReference>
<proteinExistence type="predicted"/>
<keyword evidence="2" id="KW-0393">Immunoglobulin domain</keyword>
<organism evidence="5 6">
    <name type="scientific">Sinocyclocheilus anshuiensis</name>
    <dbReference type="NCBI Taxonomy" id="1608454"/>
    <lineage>
        <taxon>Eukaryota</taxon>
        <taxon>Metazoa</taxon>
        <taxon>Chordata</taxon>
        <taxon>Craniata</taxon>
        <taxon>Vertebrata</taxon>
        <taxon>Euteleostomi</taxon>
        <taxon>Actinopterygii</taxon>
        <taxon>Neopterygii</taxon>
        <taxon>Teleostei</taxon>
        <taxon>Ostariophysi</taxon>
        <taxon>Cypriniformes</taxon>
        <taxon>Cyprinidae</taxon>
        <taxon>Cyprininae</taxon>
        <taxon>Sinocyclocheilus</taxon>
    </lineage>
</organism>
<dbReference type="Gene3D" id="2.60.40.10">
    <property type="entry name" value="Immunoglobulins"/>
    <property type="match status" value="1"/>
</dbReference>
<feature type="chain" id="PRO_5025333307" description="Immunoglobulin C1-set domain-containing protein" evidence="3">
    <location>
        <begin position="20"/>
        <end position="281"/>
    </location>
</feature>
<feature type="signal peptide" evidence="3">
    <location>
        <begin position="1"/>
        <end position="19"/>
    </location>
</feature>
<sequence>MFLLVIILLFHCFLSVAQQEKHSLHFKFTVLSKADTFPEFRQIKHYSNEDQSWVRSSLTADDWTEAPEAPDSRDWFLHQIRTLSDCTQCSGAFNLHVLQRMIGCELEKLPDGTVSLRWIDKTPKAKETKREWDKRNEHLHHYLQTCMNWISMFNNTKKTPPDVRVFVRRAPDDQCKLNLTCLTAGFYPRAVRMNIRLYRRIIKDQTSSGIRPNDDGSFQMRDSVEIDRNHKEFYDCFVNHSSLAEPTHNDEGMLKFTSRMNKVALMTNRMRMHSLYYYSSL</sequence>
<name>A0A671KSY2_9TELE</name>
<dbReference type="GO" id="GO:0009897">
    <property type="term" value="C:external side of plasma membrane"/>
    <property type="evidence" value="ECO:0007669"/>
    <property type="project" value="TreeGrafter"/>
</dbReference>
<dbReference type="InterPro" id="IPR013783">
    <property type="entry name" value="Ig-like_fold"/>
</dbReference>
<dbReference type="GO" id="GO:0005615">
    <property type="term" value="C:extracellular space"/>
    <property type="evidence" value="ECO:0007669"/>
    <property type="project" value="TreeGrafter"/>
</dbReference>
<dbReference type="Gene3D" id="3.30.500.10">
    <property type="entry name" value="MHC class I-like antigen recognition-like"/>
    <property type="match status" value="2"/>
</dbReference>
<dbReference type="InterPro" id="IPR036179">
    <property type="entry name" value="Ig-like_dom_sf"/>
</dbReference>
<evidence type="ECO:0000313" key="5">
    <source>
        <dbReference type="Ensembl" id="ENSSANP00000009595.1"/>
    </source>
</evidence>
<dbReference type="AlphaFoldDB" id="A0A671KSY2"/>
<dbReference type="PANTHER" id="PTHR16675">
    <property type="entry name" value="MHC CLASS I-RELATED"/>
    <property type="match status" value="1"/>
</dbReference>
<dbReference type="GO" id="GO:0006955">
    <property type="term" value="P:immune response"/>
    <property type="evidence" value="ECO:0007669"/>
    <property type="project" value="TreeGrafter"/>
</dbReference>
<evidence type="ECO:0000313" key="6">
    <source>
        <dbReference type="Proteomes" id="UP000472260"/>
    </source>
</evidence>
<dbReference type="InterPro" id="IPR003597">
    <property type="entry name" value="Ig_C1-set"/>
</dbReference>
<protein>
    <recommendedName>
        <fullName evidence="4">Immunoglobulin C1-set domain-containing protein</fullName>
    </recommendedName>
</protein>
<dbReference type="InterPro" id="IPR003006">
    <property type="entry name" value="Ig/MHC_CS"/>
</dbReference>
<dbReference type="PROSITE" id="PS00290">
    <property type="entry name" value="IG_MHC"/>
    <property type="match status" value="1"/>
</dbReference>
<evidence type="ECO:0000256" key="2">
    <source>
        <dbReference type="ARBA" id="ARBA00023319"/>
    </source>
</evidence>
<dbReference type="SUPFAM" id="SSF54452">
    <property type="entry name" value="MHC antigen-recognition domain"/>
    <property type="match status" value="1"/>
</dbReference>
<dbReference type="Pfam" id="PF07654">
    <property type="entry name" value="C1-set"/>
    <property type="match status" value="1"/>
</dbReference>
<dbReference type="PANTHER" id="PTHR16675:SF193">
    <property type="entry name" value="LOC571647 PROTEIN-RELATED"/>
    <property type="match status" value="1"/>
</dbReference>
<dbReference type="InterPro" id="IPR050208">
    <property type="entry name" value="MHC_class-I_related"/>
</dbReference>
<dbReference type="InterPro" id="IPR037055">
    <property type="entry name" value="MHC_I-like_Ag-recog_sf"/>
</dbReference>
<reference evidence="5" key="2">
    <citation type="submission" date="2025-09" db="UniProtKB">
        <authorList>
            <consortium name="Ensembl"/>
        </authorList>
    </citation>
    <scope>IDENTIFICATION</scope>
</reference>
<dbReference type="Ensembl" id="ENSSANT00000010279.1">
    <property type="protein sequence ID" value="ENSSANP00000009595.1"/>
    <property type="gene ID" value="ENSSANG00000005317.1"/>
</dbReference>
<dbReference type="SMART" id="SM00407">
    <property type="entry name" value="IGc1"/>
    <property type="match status" value="1"/>
</dbReference>
<accession>A0A671KSY2</accession>